<dbReference type="OrthoDB" id="5090840at2759"/>
<sequence length="268" mass="30805">MASRRSPFPDVAEAPGLYYGDQGYLYSVPQTQFRTMSTAPMQLAEDRHGQIYPAPVAPAASTYIISTCCRNGHSRRRRASRYFRTYDSDASTESYVSYEEPQPARQEVDRLPPRIALKQLSDYLYHTVIFYETQLVNFAREHQRSGHDSSNEALRQWLWNDWVNRRDSATRDGFTSTKTSVTQMLHQVELSIATPWLEDTELVARFDFSIKTLKAMCGEIVRLAGKAATDWRACRFLVVELKNARDYACPTGPIQRPLFVGWDKEQVL</sequence>
<name>A0A366S7I4_9HYPO</name>
<organism evidence="1 2">
    <name type="scientific">Fusarium coffeatum</name>
    <dbReference type="NCBI Taxonomy" id="231269"/>
    <lineage>
        <taxon>Eukaryota</taxon>
        <taxon>Fungi</taxon>
        <taxon>Dikarya</taxon>
        <taxon>Ascomycota</taxon>
        <taxon>Pezizomycotina</taxon>
        <taxon>Sordariomycetes</taxon>
        <taxon>Hypocreomycetidae</taxon>
        <taxon>Hypocreales</taxon>
        <taxon>Nectriaceae</taxon>
        <taxon>Fusarium</taxon>
        <taxon>Fusarium incarnatum-equiseti species complex</taxon>
    </lineage>
</organism>
<dbReference type="GeneID" id="41991658"/>
<keyword evidence="2" id="KW-1185">Reference proteome</keyword>
<evidence type="ECO:0000313" key="2">
    <source>
        <dbReference type="Proteomes" id="UP000253153"/>
    </source>
</evidence>
<dbReference type="AlphaFoldDB" id="A0A366S7I4"/>
<accession>A0A366S7I4</accession>
<reference evidence="1 2" key="1">
    <citation type="submission" date="2018-06" db="EMBL/GenBank/DDBJ databases">
        <title>Fusarium incarnatum-equiseti species complex species 28.</title>
        <authorList>
            <person name="Gardiner D.M."/>
        </authorList>
    </citation>
    <scope>NUCLEOTIDE SEQUENCE [LARGE SCALE GENOMIC DNA]</scope>
    <source>
        <strain evidence="1 2">FIESC_28</strain>
    </source>
</reference>
<evidence type="ECO:0000313" key="1">
    <source>
        <dbReference type="EMBL" id="RBR24942.1"/>
    </source>
</evidence>
<dbReference type="Proteomes" id="UP000253153">
    <property type="component" value="Unassembled WGS sequence"/>
</dbReference>
<protein>
    <submittedName>
        <fullName evidence="1">Uncharacterized protein</fullName>
    </submittedName>
</protein>
<proteinExistence type="predicted"/>
<dbReference type="EMBL" id="QKXC01000047">
    <property type="protein sequence ID" value="RBR24942.1"/>
    <property type="molecule type" value="Genomic_DNA"/>
</dbReference>
<comment type="caution">
    <text evidence="1">The sequence shown here is derived from an EMBL/GenBank/DDBJ whole genome shotgun (WGS) entry which is preliminary data.</text>
</comment>
<dbReference type="RefSeq" id="XP_031019533.1">
    <property type="nucleotide sequence ID" value="XM_031156362.1"/>
</dbReference>
<gene>
    <name evidence="1" type="ORF">FIESC28_02212</name>
</gene>